<sequence>MAKVNSIIKIEGTVEDLTFYKKDGVNYVRRKGGVSKERIGNDPNFIRTRENNSEFGHSGSSGKVLRRALGTMVFKAKDSKLQSRLLSVMSRIKNMDVLSPRGKRSVSVGLSTPEGKQVLRGFNFNANAILDSVLFAPYDLDTNTGVIMLRDILTAEQVLFPQGATHVSFQGAVCALDFETEVSEVAYSPVVNLPLNLTPTTVTLTPSSVPTGTGQQFFLLMISFYQEVNSVQYSLKNEEYNVLTIIEVV</sequence>
<dbReference type="OrthoDB" id="645138at2"/>
<comment type="caution">
    <text evidence="1">The sequence shown here is derived from an EMBL/GenBank/DDBJ whole genome shotgun (WGS) entry which is preliminary data.</text>
</comment>
<accession>V6S3S5</accession>
<gene>
    <name evidence="1" type="ORF">IP98_00293</name>
</gene>
<dbReference type="Proteomes" id="UP000319848">
    <property type="component" value="Unassembled WGS sequence"/>
</dbReference>
<reference evidence="1 2" key="1">
    <citation type="journal article" date="2015" name="Stand. Genomic Sci.">
        <title>Genomic Encyclopedia of Bacterial and Archaeal Type Strains, Phase III: the genomes of soil and plant-associated and newly described type strains.</title>
        <authorList>
            <person name="Whitman W.B."/>
            <person name="Woyke T."/>
            <person name="Klenk H.P."/>
            <person name="Zhou Y."/>
            <person name="Lilburn T.G."/>
            <person name="Beck B.J."/>
            <person name="De Vos P."/>
            <person name="Vandamme P."/>
            <person name="Eisen J.A."/>
            <person name="Garrity G."/>
            <person name="Hugenholtz P."/>
            <person name="Kyrpides N.C."/>
        </authorList>
    </citation>
    <scope>NUCLEOTIDE SEQUENCE [LARGE SCALE GENOMIC DNA]</scope>
    <source>
        <strain evidence="1 2">CGMCC 1.7270</strain>
    </source>
</reference>
<name>V6S3S5_9FLAO</name>
<keyword evidence="2" id="KW-1185">Reference proteome</keyword>
<proteinExistence type="predicted"/>
<protein>
    <submittedName>
        <fullName evidence="1">Uncharacterized protein</fullName>
    </submittedName>
</protein>
<evidence type="ECO:0000313" key="1">
    <source>
        <dbReference type="EMBL" id="TWI15301.1"/>
    </source>
</evidence>
<dbReference type="EMBL" id="VLKQ01000001">
    <property type="protein sequence ID" value="TWI15301.1"/>
    <property type="molecule type" value="Genomic_DNA"/>
</dbReference>
<evidence type="ECO:0000313" key="2">
    <source>
        <dbReference type="Proteomes" id="UP000319848"/>
    </source>
</evidence>
<dbReference type="RefSeq" id="WP_023571551.1">
    <property type="nucleotide sequence ID" value="NZ_AVBI01000019.1"/>
</dbReference>
<dbReference type="STRING" id="1341154.FCR2A7T_24490"/>
<dbReference type="AlphaFoldDB" id="V6S3S5"/>
<organism evidence="1 2">
    <name type="scientific">Flavobacterium cauense R2A-7</name>
    <dbReference type="NCBI Taxonomy" id="1341154"/>
    <lineage>
        <taxon>Bacteria</taxon>
        <taxon>Pseudomonadati</taxon>
        <taxon>Bacteroidota</taxon>
        <taxon>Flavobacteriia</taxon>
        <taxon>Flavobacteriales</taxon>
        <taxon>Flavobacteriaceae</taxon>
        <taxon>Flavobacterium</taxon>
    </lineage>
</organism>